<keyword evidence="2" id="KW-0732">Signal</keyword>
<dbReference type="PROSITE" id="PS51257">
    <property type="entry name" value="PROKAR_LIPOPROTEIN"/>
    <property type="match status" value="1"/>
</dbReference>
<feature type="chain" id="PRO_5047237647" description="Lipoprotein" evidence="2">
    <location>
        <begin position="33"/>
        <end position="197"/>
    </location>
</feature>
<comment type="caution">
    <text evidence="3">The sequence shown here is derived from an EMBL/GenBank/DDBJ whole genome shotgun (WGS) entry which is preliminary data.</text>
</comment>
<evidence type="ECO:0000313" key="3">
    <source>
        <dbReference type="EMBL" id="CAH8248155.1"/>
    </source>
</evidence>
<evidence type="ECO:0008006" key="5">
    <source>
        <dbReference type="Google" id="ProtNLM"/>
    </source>
</evidence>
<gene>
    <name evidence="3" type="ORF">WJ0W_005413</name>
</gene>
<dbReference type="EMBL" id="CALYLO010000009">
    <property type="protein sequence ID" value="CAH8248155.1"/>
    <property type="molecule type" value="Genomic_DNA"/>
</dbReference>
<evidence type="ECO:0000256" key="1">
    <source>
        <dbReference type="SAM" id="MobiDB-lite"/>
    </source>
</evidence>
<dbReference type="Proteomes" id="UP001154322">
    <property type="component" value="Unassembled WGS sequence"/>
</dbReference>
<protein>
    <recommendedName>
        <fullName evidence="5">Lipoprotein</fullName>
    </recommendedName>
</protein>
<feature type="region of interest" description="Disordered" evidence="1">
    <location>
        <begin position="32"/>
        <end position="90"/>
    </location>
</feature>
<name>A0ABM9G871_9BACL</name>
<sequence length="197" mass="20974">MMNKQRIQWLTGCAAVLIAFSGLMYGCTDNKAAPDASLSPGQDQTNPQGGGAANETPSVPPPSGQEEASNENEPVRSGKPDDQSAAEEADVERVIQSIDTGNGYHKKIELLKDGGKRVTITDPNGNATVRKIEYEGTISSVSGSEITVQLEHGGEKTIEIPPNIIVDDETGQGFKIGTEIEWVVDPVGTIRKVQLDD</sequence>
<dbReference type="RefSeq" id="WP_213428933.1">
    <property type="nucleotide sequence ID" value="NZ_AP031286.1"/>
</dbReference>
<feature type="signal peptide" evidence="2">
    <location>
        <begin position="1"/>
        <end position="32"/>
    </location>
</feature>
<organism evidence="3 4">
    <name type="scientific">Paenibacillus melissococcoides</name>
    <dbReference type="NCBI Taxonomy" id="2912268"/>
    <lineage>
        <taxon>Bacteria</taxon>
        <taxon>Bacillati</taxon>
        <taxon>Bacillota</taxon>
        <taxon>Bacilli</taxon>
        <taxon>Bacillales</taxon>
        <taxon>Paenibacillaceae</taxon>
        <taxon>Paenibacillus</taxon>
    </lineage>
</organism>
<keyword evidence="4" id="KW-1185">Reference proteome</keyword>
<evidence type="ECO:0000313" key="4">
    <source>
        <dbReference type="Proteomes" id="UP001154322"/>
    </source>
</evidence>
<accession>A0ABM9G871</accession>
<proteinExistence type="predicted"/>
<reference evidence="3" key="1">
    <citation type="submission" date="2022-06" db="EMBL/GenBank/DDBJ databases">
        <authorList>
            <person name="Dietemann V."/>
            <person name="Ory F."/>
            <person name="Dainat B."/>
            <person name="Oberhansli S."/>
        </authorList>
    </citation>
    <scope>NUCLEOTIDE SEQUENCE</scope>
    <source>
        <strain evidence="3">Ena-SAMPLE-TAB-26-04-2022-14:26:32:270-5432</strain>
    </source>
</reference>
<feature type="compositionally biased region" description="Basic and acidic residues" evidence="1">
    <location>
        <begin position="73"/>
        <end position="82"/>
    </location>
</feature>
<evidence type="ECO:0000256" key="2">
    <source>
        <dbReference type="SAM" id="SignalP"/>
    </source>
</evidence>